<organism evidence="2">
    <name type="scientific">Mesocestoides corti</name>
    <name type="common">Flatworm</name>
    <dbReference type="NCBI Taxonomy" id="53468"/>
    <lineage>
        <taxon>Eukaryota</taxon>
        <taxon>Metazoa</taxon>
        <taxon>Spiralia</taxon>
        <taxon>Lophotrochozoa</taxon>
        <taxon>Platyhelminthes</taxon>
        <taxon>Cestoda</taxon>
        <taxon>Eucestoda</taxon>
        <taxon>Cyclophyllidea</taxon>
        <taxon>Mesocestoididae</taxon>
        <taxon>Mesocestoides</taxon>
    </lineage>
</organism>
<feature type="compositionally biased region" description="Low complexity" evidence="1">
    <location>
        <begin position="8"/>
        <end position="22"/>
    </location>
</feature>
<evidence type="ECO:0000256" key="1">
    <source>
        <dbReference type="SAM" id="MobiDB-lite"/>
    </source>
</evidence>
<feature type="compositionally biased region" description="Low complexity" evidence="1">
    <location>
        <begin position="170"/>
        <end position="180"/>
    </location>
</feature>
<feature type="compositionally biased region" description="Polar residues" evidence="1">
    <location>
        <begin position="134"/>
        <end position="150"/>
    </location>
</feature>
<feature type="region of interest" description="Disordered" evidence="1">
    <location>
        <begin position="90"/>
        <end position="218"/>
    </location>
</feature>
<feature type="region of interest" description="Disordered" evidence="1">
    <location>
        <begin position="1"/>
        <end position="23"/>
    </location>
</feature>
<name>A0A5K3FU12_MESCO</name>
<dbReference type="WBParaSite" id="MCU_010574-RA">
    <property type="protein sequence ID" value="MCU_010574-RA"/>
    <property type="gene ID" value="MCU_010574"/>
</dbReference>
<feature type="region of interest" description="Disordered" evidence="1">
    <location>
        <begin position="232"/>
        <end position="253"/>
    </location>
</feature>
<sequence length="277" mass="31182">MQETCTRESSVSESNDESTSISLPRLGISAIRRFTSLGPRFSLHPPTTDDDYPLDAPAPSTRQLRPGTRTLRIMEFANFRVKRMRLVASRMSDADTEDETSSSTQKPLTKKLPLRIFRQNSPSRLKASEKTPGANKSNRNSLGETGSTLTWAPPTKPVKSDKSPAKQKIRWFSSSSPVGSRRSRAENCVSDSRPGATDNRRERKRRSTLTKKGTTEKSRRSCHVLNVSRRAVDTSRDEEHVAPTDATKRARSPSRIAYDAVKRIFRGRSKERPHQRC</sequence>
<feature type="region of interest" description="Disordered" evidence="1">
    <location>
        <begin position="41"/>
        <end position="66"/>
    </location>
</feature>
<protein>
    <submittedName>
        <fullName evidence="2">Uncharacterized protein</fullName>
    </submittedName>
</protein>
<proteinExistence type="predicted"/>
<feature type="compositionally biased region" description="Basic and acidic residues" evidence="1">
    <location>
        <begin position="232"/>
        <end position="248"/>
    </location>
</feature>
<dbReference type="AlphaFoldDB" id="A0A5K3FU12"/>
<accession>A0A5K3FU12</accession>
<evidence type="ECO:0000313" key="2">
    <source>
        <dbReference type="WBParaSite" id="MCU_010574-RA"/>
    </source>
</evidence>
<reference evidence="2" key="1">
    <citation type="submission" date="2019-11" db="UniProtKB">
        <authorList>
            <consortium name="WormBaseParasite"/>
        </authorList>
    </citation>
    <scope>IDENTIFICATION</scope>
</reference>